<evidence type="ECO:0000313" key="1">
    <source>
        <dbReference type="EMBL" id="CAG9941678.1"/>
    </source>
</evidence>
<name>A0ACA9TLA1_BIOOC</name>
<accession>A0ACA9TLA1</accession>
<dbReference type="Proteomes" id="UP000836387">
    <property type="component" value="Unassembled WGS sequence"/>
</dbReference>
<protein>
    <submittedName>
        <fullName evidence="1">Uncharacterized protein</fullName>
    </submittedName>
</protein>
<reference evidence="1" key="2">
    <citation type="submission" date="2021-10" db="EMBL/GenBank/DDBJ databases">
        <authorList>
            <person name="Piombo E."/>
        </authorList>
    </citation>
    <scope>NUCLEOTIDE SEQUENCE</scope>
</reference>
<organism evidence="1 2">
    <name type="scientific">Clonostachys rosea f. rosea IK726</name>
    <dbReference type="NCBI Taxonomy" id="1349383"/>
    <lineage>
        <taxon>Eukaryota</taxon>
        <taxon>Fungi</taxon>
        <taxon>Dikarya</taxon>
        <taxon>Ascomycota</taxon>
        <taxon>Pezizomycotina</taxon>
        <taxon>Sordariomycetes</taxon>
        <taxon>Hypocreomycetidae</taxon>
        <taxon>Hypocreales</taxon>
        <taxon>Bionectriaceae</taxon>
        <taxon>Clonostachys</taxon>
    </lineage>
</organism>
<comment type="caution">
    <text evidence="1">The sequence shown here is derived from an EMBL/GenBank/DDBJ whole genome shotgun (WGS) entry which is preliminary data.</text>
</comment>
<gene>
    <name evidence="1" type="ORF">CRV2_00003112</name>
</gene>
<dbReference type="EMBL" id="CADEHS020000005">
    <property type="protein sequence ID" value="CAG9941678.1"/>
    <property type="molecule type" value="Genomic_DNA"/>
</dbReference>
<reference evidence="1" key="1">
    <citation type="submission" date="2020-04" db="EMBL/GenBank/DDBJ databases">
        <authorList>
            <person name="Broberg M."/>
        </authorList>
    </citation>
    <scope>NUCLEOTIDE SEQUENCE</scope>
</reference>
<evidence type="ECO:0000313" key="2">
    <source>
        <dbReference type="Proteomes" id="UP000836387"/>
    </source>
</evidence>
<sequence length="1404" mass="157747">MRKHATLAGSIDQINPMANEPRVKASDYDESYPRRRVGVSFCNLSCNGFVKSERYQATVFSYLLAIPKFFINLVRTRPAHEVKLLQDFEGLIRPGEMLLVLGRPGSGCSTFLKTLSGETNGFEIASESDICYQGLRFEEMHRKFKDLRVYLAELDVHFPELTLGQTLSFAASTRQRDTITEEAKLVAEQFQLSDAFDTKIGNDMIRGVSGGEKRRTSIAEAFIGGAQLQCWDNSTRGLDSLTALNFTRLLRHSTNNRKSTVVMSLYQASEAIYNMFDKVTLLYEGRQIYFGSVDFAVEYFTALGFVMPKGATTADFLTSLTSPSERVVRPGHEHVVPRLPEEFVIKWKHSKQAKAVREEIDSERTLYEGGQRLSISRGGRSIYTMPWPRQVIFCMQRAAQRIRNDAGPTIGAIVANIVLGLVIGSAFYNLPETTDGVQQRAVVIFFSLIVNSFSPAYEITLMWISRPVVEKQHRYAFYRPCMEALASIATEFPNKLASSFGLHLPIYLLANLKLEASAFFIHWFFMLANMLTMSMLFRLIGSLSRALEESIPPVSVLSLLCVIYNGFVVPPEYLRPWLGWFWRINPVAYTYEGLMINEFRDRQFRCSTTIPTGPAYSQVGSDEKICTMIGSTPGQQYVDGSTYLSLKYGYQTDHLWRNMGILFGMAVPLGIAYLLAVQFIPSRPSRGEILFFKRGRFKHNRTTPDHETGDILLLSHHTEDTSQSRDREADNTINAAPRRGATFHWESLSYKINTQAGMKSILSNINGWVSPGTLTALMGVTGAGKTALLDTLAGRITSGVVTGGIYVNGTERDRSFKRRMGYLQQNDIHLHTSTVREALQFSALLRQPKSTSKAEKLAYVEEVLEIMEMKQYANAIVGVPGEGLNIEQRKRLTIAVEMASKPDLLLFLDEPTSGLDSQTAWSICTLLRKLADSGQTILCTIHQPSSQLFSMFDQLLLLDKGGTTLYFGDIGPAAATVIKYFKGQNAPACRAHENPAEWILQVTGNLEKTTEADSPLVAREDWAQKWELSREKVAVLRELTNLKNPRSNSPTTTPEEYQHAYATTQFQQFVIVSRRIFIEQWRDPSYTLSKTALCISLSFINGLSFYNTTLDIQGLTSLIFSMFLITQLFSCINQLIIPRFVKGRQLFEARERHSNSYTWSVFIAANIFTELVWQTAISVAVFVCWYYPVGLYRQNNSPYSLHERGLLNFILIWLFNLWANTMSQVFGAGIEHGELVVQAATLCFWLSLVFCGILVPPDSLRSFWIWMYRLSPLTYFTEALALAGLGNASIRCSDIELLNISIPRNSSSDVTCAQYLEAHIGLAGGAVLNPEGTGHCQFCPIANADAILAHFGMRSGVAWRNVGIMGAYVVFNMLATFGIYWLARVPKKLNKETKEDQNCQLGNL</sequence>
<keyword evidence="2" id="KW-1185">Reference proteome</keyword>
<proteinExistence type="predicted"/>